<dbReference type="AlphaFoldDB" id="A0A841U621"/>
<protein>
    <submittedName>
        <fullName evidence="1">Uncharacterized protein</fullName>
    </submittedName>
</protein>
<dbReference type="Proteomes" id="UP000553776">
    <property type="component" value="Unassembled WGS sequence"/>
</dbReference>
<name>A0A841U621_9BACL</name>
<organism evidence="1 2">
    <name type="scientific">Cohnella xylanilytica</name>
    <dbReference type="NCBI Taxonomy" id="557555"/>
    <lineage>
        <taxon>Bacteria</taxon>
        <taxon>Bacillati</taxon>
        <taxon>Bacillota</taxon>
        <taxon>Bacilli</taxon>
        <taxon>Bacillales</taxon>
        <taxon>Paenibacillaceae</taxon>
        <taxon>Cohnella</taxon>
    </lineage>
</organism>
<dbReference type="EMBL" id="JACJVR010000110">
    <property type="protein sequence ID" value="MBB6695082.1"/>
    <property type="molecule type" value="Genomic_DNA"/>
</dbReference>
<accession>A0A841U621</accession>
<proteinExistence type="predicted"/>
<evidence type="ECO:0000313" key="1">
    <source>
        <dbReference type="EMBL" id="MBB6695082.1"/>
    </source>
</evidence>
<evidence type="ECO:0000313" key="2">
    <source>
        <dbReference type="Proteomes" id="UP000553776"/>
    </source>
</evidence>
<reference evidence="1 2" key="1">
    <citation type="submission" date="2020-08" db="EMBL/GenBank/DDBJ databases">
        <title>Cohnella phylogeny.</title>
        <authorList>
            <person name="Dunlap C."/>
        </authorList>
    </citation>
    <scope>NUCLEOTIDE SEQUENCE [LARGE SCALE GENOMIC DNA]</scope>
    <source>
        <strain evidence="1 2">DSM 25239</strain>
    </source>
</reference>
<gene>
    <name evidence="1" type="ORF">H7B90_27175</name>
</gene>
<keyword evidence="2" id="KW-1185">Reference proteome</keyword>
<comment type="caution">
    <text evidence="1">The sequence shown here is derived from an EMBL/GenBank/DDBJ whole genome shotgun (WGS) entry which is preliminary data.</text>
</comment>
<sequence length="164" mass="18525">MLLEMEKGQFDSFGDLELFLACSEPAVRRMSGREPAAKKEIMDELSEGQRAACLFRVLYPASGSEKDFRAWLSYLLEQPSYWDGVLGSLRFFGEAAMLSLLEDARGVVEQANRGSRSGAAIEEGELHGQIGFLYESFRTIVPESVERIAVYIRSHPDQFVRLRH</sequence>
<dbReference type="RefSeq" id="WP_185139037.1">
    <property type="nucleotide sequence ID" value="NZ_BORM01000064.1"/>
</dbReference>